<evidence type="ECO:0000259" key="2">
    <source>
        <dbReference type="Pfam" id="PF20150"/>
    </source>
</evidence>
<evidence type="ECO:0000313" key="4">
    <source>
        <dbReference type="Proteomes" id="UP000295083"/>
    </source>
</evidence>
<sequence>MVTPNTFPQFMDLPIEVRLLIWEEAIAGPAVHAFDVCFPSKEGNERSKRAFQESRSQGLHTLKSRLRRTWWNQYEYVAFLDPVESSQKPVSRPAEKNDPSMHRQRSSLRLSCREAAGCIPARPDNVNTVYLPGRNSKFDYDNDRDLLFLRFPDESAAEALEQYHRAAQRTREIRRASFANGITRALEAHWSLEMARTAWAAKRLAIDAGETVLARLTATEMSFLTARFEKSLEALYLVVHPGSDASAARTGKPITADLQHKGELYRKLHRRRLQENVERPADVFHGVGFTYREIFNFEVLPWEEMAYAYIFAWQYTDAVSWRQQINGADTFKGVRVLVREEDLARGD</sequence>
<comment type="caution">
    <text evidence="3">The sequence shown here is derived from an EMBL/GenBank/DDBJ whole genome shotgun (WGS) entry which is preliminary data.</text>
</comment>
<reference evidence="3 4" key="1">
    <citation type="submission" date="2018-11" db="EMBL/GenBank/DDBJ databases">
        <title>Genome sequence and assembly of Colletotrichum spinosum.</title>
        <authorList>
            <person name="Gan P."/>
            <person name="Shirasu K."/>
        </authorList>
    </citation>
    <scope>NUCLEOTIDE SEQUENCE [LARGE SCALE GENOMIC DNA]</scope>
    <source>
        <strain evidence="3 4">CBS 515.97</strain>
    </source>
</reference>
<feature type="region of interest" description="Disordered" evidence="1">
    <location>
        <begin position="87"/>
        <end position="106"/>
    </location>
</feature>
<name>A0A4R8QI95_9PEZI</name>
<feature type="domain" description="2EXR" evidence="2">
    <location>
        <begin position="7"/>
        <end position="57"/>
    </location>
</feature>
<dbReference type="AlphaFoldDB" id="A0A4R8QI95"/>
<dbReference type="Pfam" id="PF20150">
    <property type="entry name" value="2EXR"/>
    <property type="match status" value="1"/>
</dbReference>
<keyword evidence="4" id="KW-1185">Reference proteome</keyword>
<evidence type="ECO:0000313" key="3">
    <source>
        <dbReference type="EMBL" id="TDZ38631.1"/>
    </source>
</evidence>
<proteinExistence type="predicted"/>
<dbReference type="Proteomes" id="UP000295083">
    <property type="component" value="Unassembled WGS sequence"/>
</dbReference>
<gene>
    <name evidence="3" type="ORF">C8035_v005801</name>
</gene>
<accession>A0A4R8QI95</accession>
<organism evidence="3 4">
    <name type="scientific">Colletotrichum spinosum</name>
    <dbReference type="NCBI Taxonomy" id="1347390"/>
    <lineage>
        <taxon>Eukaryota</taxon>
        <taxon>Fungi</taxon>
        <taxon>Dikarya</taxon>
        <taxon>Ascomycota</taxon>
        <taxon>Pezizomycotina</taxon>
        <taxon>Sordariomycetes</taxon>
        <taxon>Hypocreomycetidae</taxon>
        <taxon>Glomerellales</taxon>
        <taxon>Glomerellaceae</taxon>
        <taxon>Colletotrichum</taxon>
        <taxon>Colletotrichum orbiculare species complex</taxon>
    </lineage>
</organism>
<dbReference type="EMBL" id="QAPG01000015">
    <property type="protein sequence ID" value="TDZ38631.1"/>
    <property type="molecule type" value="Genomic_DNA"/>
</dbReference>
<dbReference type="InterPro" id="IPR045518">
    <property type="entry name" value="2EXR"/>
</dbReference>
<evidence type="ECO:0000256" key="1">
    <source>
        <dbReference type="SAM" id="MobiDB-lite"/>
    </source>
</evidence>
<protein>
    <recommendedName>
        <fullName evidence="2">2EXR domain-containing protein</fullName>
    </recommendedName>
</protein>